<organism evidence="9 10">
    <name type="scientific">Jonesia denitrificans (strain ATCC 14870 / DSM 20603 / BCRC 15368 / CIP 55.134 / JCM 11481 / NBRC 15587 / NCTC 10816 / Prevot 55134)</name>
    <name type="common">Listeria denitrificans</name>
    <dbReference type="NCBI Taxonomy" id="471856"/>
    <lineage>
        <taxon>Bacteria</taxon>
        <taxon>Bacillati</taxon>
        <taxon>Actinomycetota</taxon>
        <taxon>Actinomycetes</taxon>
        <taxon>Micrococcales</taxon>
        <taxon>Jonesiaceae</taxon>
        <taxon>Jonesia</taxon>
    </lineage>
</organism>
<evidence type="ECO:0000256" key="1">
    <source>
        <dbReference type="ARBA" id="ARBA00004651"/>
    </source>
</evidence>
<dbReference type="SUPFAM" id="SSF82866">
    <property type="entry name" value="Multidrug efflux transporter AcrB transmembrane domain"/>
    <property type="match status" value="2"/>
</dbReference>
<feature type="domain" description="SSD" evidence="8">
    <location>
        <begin position="541"/>
        <end position="669"/>
    </location>
</feature>
<feature type="transmembrane region" description="Helical" evidence="7">
    <location>
        <begin position="283"/>
        <end position="300"/>
    </location>
</feature>
<dbReference type="KEGG" id="jde:Jden_0335"/>
<feature type="transmembrane region" description="Helical" evidence="7">
    <location>
        <begin position="612"/>
        <end position="634"/>
    </location>
</feature>
<dbReference type="RefSeq" id="WP_015770635.1">
    <property type="nucleotide sequence ID" value="NC_013174.1"/>
</dbReference>
<dbReference type="HOGENOM" id="CLU_005108_4_1_11"/>
<dbReference type="AlphaFoldDB" id="C7QZK0"/>
<evidence type="ECO:0000256" key="7">
    <source>
        <dbReference type="SAM" id="Phobius"/>
    </source>
</evidence>
<evidence type="ECO:0000256" key="5">
    <source>
        <dbReference type="ARBA" id="ARBA00022989"/>
    </source>
</evidence>
<reference evidence="9 10" key="1">
    <citation type="journal article" date="2009" name="Stand. Genomic Sci.">
        <title>Complete genome sequence of Jonesia denitrificans type strain (Prevot 55134).</title>
        <authorList>
            <person name="Pukall R."/>
            <person name="Gehrich-Schroter G."/>
            <person name="Lapidus A."/>
            <person name="Nolan M."/>
            <person name="Glavina Del Rio T."/>
            <person name="Lucas S."/>
            <person name="Chen F."/>
            <person name="Tice H."/>
            <person name="Pitluck S."/>
            <person name="Cheng J.F."/>
            <person name="Copeland A."/>
            <person name="Saunders E."/>
            <person name="Brettin T."/>
            <person name="Detter J.C."/>
            <person name="Bruce D."/>
            <person name="Goodwin L."/>
            <person name="Pati A."/>
            <person name="Ivanova N."/>
            <person name="Mavromatis K."/>
            <person name="Ovchinnikova G."/>
            <person name="Chen A."/>
            <person name="Palaniappan K."/>
            <person name="Land M."/>
            <person name="Hauser L."/>
            <person name="Chang Y.J."/>
            <person name="Jeffries C.D."/>
            <person name="Chain P."/>
            <person name="Goker M."/>
            <person name="Bristow J."/>
            <person name="Eisen J.A."/>
            <person name="Markowitz V."/>
            <person name="Hugenholtz P."/>
            <person name="Kyrpides N.C."/>
            <person name="Klenk H.P."/>
            <person name="Han C."/>
        </authorList>
    </citation>
    <scope>NUCLEOTIDE SEQUENCE [LARGE SCALE GENOMIC DNA]</scope>
    <source>
        <strain evidence="10">ATCC 14870 / DSM 20603 / BCRC 15368 / CIP 55.134 / JCM 11481 / NBRC 15587 / NCTC 10816 / Prevot 55134</strain>
    </source>
</reference>
<dbReference type="Proteomes" id="UP000000628">
    <property type="component" value="Chromosome"/>
</dbReference>
<dbReference type="Gene3D" id="1.20.1640.10">
    <property type="entry name" value="Multidrug efflux transporter AcrB transmembrane domain"/>
    <property type="match status" value="2"/>
</dbReference>
<feature type="transmembrane region" description="Helical" evidence="7">
    <location>
        <begin position="538"/>
        <end position="559"/>
    </location>
</feature>
<evidence type="ECO:0000313" key="9">
    <source>
        <dbReference type="EMBL" id="ACV08006.1"/>
    </source>
</evidence>
<name>C7QZK0_JONDD</name>
<keyword evidence="3" id="KW-1003">Cell membrane</keyword>
<dbReference type="PANTHER" id="PTHR33406:SF6">
    <property type="entry name" value="MEMBRANE PROTEIN YDGH-RELATED"/>
    <property type="match status" value="1"/>
</dbReference>
<protein>
    <submittedName>
        <fullName evidence="9">MMPL domain protein</fullName>
    </submittedName>
</protein>
<dbReference type="InterPro" id="IPR004869">
    <property type="entry name" value="MMPL_dom"/>
</dbReference>
<evidence type="ECO:0000313" key="10">
    <source>
        <dbReference type="Proteomes" id="UP000000628"/>
    </source>
</evidence>
<dbReference type="PROSITE" id="PS50156">
    <property type="entry name" value="SSD"/>
    <property type="match status" value="1"/>
</dbReference>
<feature type="transmembrane region" description="Helical" evidence="7">
    <location>
        <begin position="571"/>
        <end position="591"/>
    </location>
</feature>
<feature type="transmembrane region" description="Helical" evidence="7">
    <location>
        <begin position="203"/>
        <end position="224"/>
    </location>
</feature>
<dbReference type="InterPro" id="IPR000731">
    <property type="entry name" value="SSD"/>
</dbReference>
<dbReference type="EMBL" id="CP001706">
    <property type="protein sequence ID" value="ACV08006.1"/>
    <property type="molecule type" value="Genomic_DNA"/>
</dbReference>
<keyword evidence="10" id="KW-1185">Reference proteome</keyword>
<evidence type="ECO:0000256" key="4">
    <source>
        <dbReference type="ARBA" id="ARBA00022692"/>
    </source>
</evidence>
<dbReference type="InterPro" id="IPR050545">
    <property type="entry name" value="Mycobact_MmpL"/>
</dbReference>
<dbReference type="Pfam" id="PF03176">
    <property type="entry name" value="MMPL"/>
    <property type="match status" value="2"/>
</dbReference>
<evidence type="ECO:0000256" key="3">
    <source>
        <dbReference type="ARBA" id="ARBA00022475"/>
    </source>
</evidence>
<proteinExistence type="inferred from homology"/>
<feature type="transmembrane region" description="Helical" evidence="7">
    <location>
        <begin position="514"/>
        <end position="531"/>
    </location>
</feature>
<dbReference type="GO" id="GO:0005886">
    <property type="term" value="C:plasma membrane"/>
    <property type="evidence" value="ECO:0007669"/>
    <property type="project" value="UniProtKB-SubCell"/>
</dbReference>
<feature type="transmembrane region" description="Helical" evidence="7">
    <location>
        <begin position="236"/>
        <end position="256"/>
    </location>
</feature>
<dbReference type="eggNOG" id="COG2409">
    <property type="taxonomic scope" value="Bacteria"/>
</dbReference>
<sequence>MATTSSRPARQWRTYITPLILVIVWLGAAAFGGPLFGRVEEVSTNDQTQFLPSSAGATRVQEELPRFLGDDTIPAIVLVTAADGEQVAGPDLQTITEAVAQAATDIGAIGDPSPAIPAQDGEAAQAFIALDAEGETAQQVTELRDHLIKALPDTLDVYVTGPAGLTADLSTAFAGIDGILLAAALITVLIILIVVYRSPILPFAVLATSIFALAAALGVVFVLAQQGVFLLSSQTQGILFILVIGAATDYGLLYTARYREELRNYDNKLTATKAAIRGSVEPILASGGTVIAGLLCLLLSDLESNRILAPVAATGIVFSMLAAFTLLPAILFLFGRTAFWPRKPHVDPNHSPLPTKGIWARTPQLVARRPRLVWVTSTLILIVGSLGVLQLKADGISSSDLVIGYSQAREGQQKLSEHFPGGTGSPTYILTTENNIEDITTTLNTINGVANVNEPTINQGDALISVTLTDASDSQAAKDTVTAIRADMPDGTYVGGTTATAIDSDNASIRDRNLIIPIVLLVIVLILGALLRAVVAPLILIATVVLSFGTALGVSAWMFNHVFDFPGAEPAVPLFAFVFLVALGIDYNIFLMTRVREEILHHGLHDGITRGLSITGSVITSAGIVLAATFTALAVIPVLFLVQIAFIVAFGVLLDTLLVRTLLVPALSHELGRALWWPSKLSRPDFTPVPRPDLEAKEPAAS</sequence>
<feature type="transmembrane region" description="Helical" evidence="7">
    <location>
        <begin position="372"/>
        <end position="391"/>
    </location>
</feature>
<evidence type="ECO:0000256" key="2">
    <source>
        <dbReference type="ARBA" id="ARBA00010157"/>
    </source>
</evidence>
<evidence type="ECO:0000259" key="8">
    <source>
        <dbReference type="PROSITE" id="PS50156"/>
    </source>
</evidence>
<evidence type="ECO:0000256" key="6">
    <source>
        <dbReference type="ARBA" id="ARBA00023136"/>
    </source>
</evidence>
<feature type="transmembrane region" description="Helical" evidence="7">
    <location>
        <begin position="640"/>
        <end position="663"/>
    </location>
</feature>
<gene>
    <name evidence="9" type="ordered locus">Jden_0335</name>
</gene>
<dbReference type="PANTHER" id="PTHR33406">
    <property type="entry name" value="MEMBRANE PROTEIN MJ1562-RELATED"/>
    <property type="match status" value="1"/>
</dbReference>
<comment type="subcellular location">
    <subcellularLocation>
        <location evidence="1">Cell membrane</location>
        <topology evidence="1">Multi-pass membrane protein</topology>
    </subcellularLocation>
</comment>
<keyword evidence="4 7" id="KW-0812">Transmembrane</keyword>
<keyword evidence="6 7" id="KW-0472">Membrane</keyword>
<keyword evidence="5 7" id="KW-1133">Transmembrane helix</keyword>
<dbReference type="STRING" id="471856.Jden_0335"/>
<feature type="transmembrane region" description="Helical" evidence="7">
    <location>
        <begin position="172"/>
        <end position="196"/>
    </location>
</feature>
<accession>C7QZK0</accession>
<comment type="similarity">
    <text evidence="2">Belongs to the resistance-nodulation-cell division (RND) (TC 2.A.6) family. MmpL subfamily.</text>
</comment>
<feature type="transmembrane region" description="Helical" evidence="7">
    <location>
        <begin position="312"/>
        <end position="334"/>
    </location>
</feature>
<feature type="transmembrane region" description="Helical" evidence="7">
    <location>
        <begin position="12"/>
        <end position="36"/>
    </location>
</feature>